<reference evidence="3 4" key="1">
    <citation type="submission" date="2024-04" db="EMBL/GenBank/DDBJ databases">
        <authorList>
            <person name="Fracassetti M."/>
        </authorList>
    </citation>
    <scope>NUCLEOTIDE SEQUENCE [LARGE SCALE GENOMIC DNA]</scope>
</reference>
<keyword evidence="1" id="KW-0677">Repeat</keyword>
<proteinExistence type="predicted"/>
<dbReference type="FunFam" id="1.25.40.10:FF:000158">
    <property type="entry name" value="pentatricopeptide repeat-containing protein At2g33680"/>
    <property type="match status" value="1"/>
</dbReference>
<feature type="repeat" description="PPR" evidence="2">
    <location>
        <begin position="171"/>
        <end position="205"/>
    </location>
</feature>
<dbReference type="PANTHER" id="PTHR47926">
    <property type="entry name" value="PENTATRICOPEPTIDE REPEAT-CONTAINING PROTEIN"/>
    <property type="match status" value="1"/>
</dbReference>
<dbReference type="GO" id="GO:0003723">
    <property type="term" value="F:RNA binding"/>
    <property type="evidence" value="ECO:0007669"/>
    <property type="project" value="InterPro"/>
</dbReference>
<dbReference type="PROSITE" id="PS51375">
    <property type="entry name" value="PPR"/>
    <property type="match status" value="8"/>
</dbReference>
<feature type="repeat" description="PPR" evidence="2">
    <location>
        <begin position="137"/>
        <end position="167"/>
    </location>
</feature>
<name>A0AAV2E1W3_9ROSI</name>
<feature type="repeat" description="PPR" evidence="2">
    <location>
        <begin position="75"/>
        <end position="105"/>
    </location>
</feature>
<dbReference type="SUPFAM" id="SSF48452">
    <property type="entry name" value="TPR-like"/>
    <property type="match status" value="1"/>
</dbReference>
<evidence type="ECO:0000313" key="4">
    <source>
        <dbReference type="Proteomes" id="UP001497516"/>
    </source>
</evidence>
<feature type="repeat" description="PPR" evidence="2">
    <location>
        <begin position="106"/>
        <end position="136"/>
    </location>
</feature>
<keyword evidence="4" id="KW-1185">Reference proteome</keyword>
<dbReference type="InterPro" id="IPR046960">
    <property type="entry name" value="PPR_At4g14850-like_plant"/>
</dbReference>
<gene>
    <name evidence="3" type="ORF">LTRI10_LOCUS21384</name>
</gene>
<accession>A0AAV2E1W3</accession>
<dbReference type="GO" id="GO:0009451">
    <property type="term" value="P:RNA modification"/>
    <property type="evidence" value="ECO:0007669"/>
    <property type="project" value="InterPro"/>
</dbReference>
<dbReference type="Gene3D" id="1.25.40.10">
    <property type="entry name" value="Tetratricopeptide repeat domain"/>
    <property type="match status" value="6"/>
</dbReference>
<feature type="repeat" description="PPR" evidence="2">
    <location>
        <begin position="498"/>
        <end position="532"/>
    </location>
</feature>
<evidence type="ECO:0008006" key="5">
    <source>
        <dbReference type="Google" id="ProtNLM"/>
    </source>
</evidence>
<dbReference type="Pfam" id="PF20431">
    <property type="entry name" value="E_motif"/>
    <property type="match status" value="1"/>
</dbReference>
<dbReference type="InterPro" id="IPR011990">
    <property type="entry name" value="TPR-like_helical_dom_sf"/>
</dbReference>
<feature type="repeat" description="PPR" evidence="2">
    <location>
        <begin position="326"/>
        <end position="360"/>
    </location>
</feature>
<sequence length="636" mass="70913">MFTASWCVHLLKRTRTVSLNLNSSHCFSTQTLSTQCQLSSALPYLKLLNSKLSGFMRGGLVEEAENLFDEMPDRNVVTWNTMINGYFKNGQKEKAFGLLGSIPNPDIYTYNTMISGLVQSGDLFGARKVFDKMDSRDVVTWNSIIAGYVHKGMVDEAMQLFHEMPGMRGRDTVSWIVMVSGLAKEGRLVEAHELYEQMPLKDSHASNSMIAAYIRIGELGRAENLFHKAEQKDYDSWRQLINGLVTFGRLRDALSLYLEAPEKCHTTWNLLLLKLMENGAPKPVHALLEKLPYGDIVSWTNIIVGYFRAGEVGAAVSLFYSMRSLDVTLCNVMICGLGENDLKEEGVKLFMMMKESELSPDKATFTSILTICSELPALCLGEQVCAQSIKTALNHTIEVCNAMITMYARCGNMTSALRCFSSMPTHNVISWNSIISGFSHHGLGPQALEMFEEMRFSDVKPNELTFIAVLSACSHAGLVEKGKYYFDYMKDECFLQPTAGHYTCIVDLFGRFGLIDEAMSFIDQMRADGLEVPVSVWGAILGACRVHRNVEVGAVAAENVLAIEPNRSGTYMILAEIYASVGRLNEVERVLTRMKKNGVKKQPGCSWIEMNDGGSVFLSGDKSHLEFDRIVEPLEV</sequence>
<dbReference type="InterPro" id="IPR046848">
    <property type="entry name" value="E_motif"/>
</dbReference>
<dbReference type="InterPro" id="IPR002885">
    <property type="entry name" value="PPR_rpt"/>
</dbReference>
<feature type="repeat" description="PPR" evidence="2">
    <location>
        <begin position="567"/>
        <end position="601"/>
    </location>
</feature>
<protein>
    <recommendedName>
        <fullName evidence="5">Chlororespiratory reduction 4</fullName>
    </recommendedName>
</protein>
<dbReference type="GO" id="GO:0099402">
    <property type="term" value="P:plant organ development"/>
    <property type="evidence" value="ECO:0007669"/>
    <property type="project" value="UniProtKB-ARBA"/>
</dbReference>
<dbReference type="PANTHER" id="PTHR47926:SF347">
    <property type="entry name" value="PENTATRICOPEPTIDE REPEAT-CONTAINING PROTEIN"/>
    <property type="match status" value="1"/>
</dbReference>
<dbReference type="NCBIfam" id="TIGR00756">
    <property type="entry name" value="PPR"/>
    <property type="match status" value="10"/>
</dbReference>
<dbReference type="Pfam" id="PF12854">
    <property type="entry name" value="PPR_1"/>
    <property type="match status" value="1"/>
</dbReference>
<feature type="repeat" description="PPR" evidence="2">
    <location>
        <begin position="427"/>
        <end position="461"/>
    </location>
</feature>
<evidence type="ECO:0000313" key="3">
    <source>
        <dbReference type="EMBL" id="CAL1379896.1"/>
    </source>
</evidence>
<dbReference type="AlphaFoldDB" id="A0AAV2E1W3"/>
<evidence type="ECO:0000256" key="1">
    <source>
        <dbReference type="ARBA" id="ARBA00022737"/>
    </source>
</evidence>
<organism evidence="3 4">
    <name type="scientific">Linum trigynum</name>
    <dbReference type="NCBI Taxonomy" id="586398"/>
    <lineage>
        <taxon>Eukaryota</taxon>
        <taxon>Viridiplantae</taxon>
        <taxon>Streptophyta</taxon>
        <taxon>Embryophyta</taxon>
        <taxon>Tracheophyta</taxon>
        <taxon>Spermatophyta</taxon>
        <taxon>Magnoliopsida</taxon>
        <taxon>eudicotyledons</taxon>
        <taxon>Gunneridae</taxon>
        <taxon>Pentapetalae</taxon>
        <taxon>rosids</taxon>
        <taxon>fabids</taxon>
        <taxon>Malpighiales</taxon>
        <taxon>Linaceae</taxon>
        <taxon>Linum</taxon>
    </lineage>
</organism>
<dbReference type="EMBL" id="OZ034817">
    <property type="protein sequence ID" value="CAL1379896.1"/>
    <property type="molecule type" value="Genomic_DNA"/>
</dbReference>
<dbReference type="Proteomes" id="UP001497516">
    <property type="component" value="Chromosome 4"/>
</dbReference>
<dbReference type="Pfam" id="PF13041">
    <property type="entry name" value="PPR_2"/>
    <property type="match status" value="4"/>
</dbReference>
<evidence type="ECO:0000256" key="2">
    <source>
        <dbReference type="PROSITE-ProRule" id="PRU00708"/>
    </source>
</evidence>
<dbReference type="Pfam" id="PF01535">
    <property type="entry name" value="PPR"/>
    <property type="match status" value="4"/>
</dbReference>